<dbReference type="InterPro" id="IPR011659">
    <property type="entry name" value="WD40"/>
</dbReference>
<feature type="domain" description="OmpA-like" evidence="5">
    <location>
        <begin position="524"/>
        <end position="645"/>
    </location>
</feature>
<dbReference type="PANTHER" id="PTHR30329">
    <property type="entry name" value="STATOR ELEMENT OF FLAGELLAR MOTOR COMPLEX"/>
    <property type="match status" value="1"/>
</dbReference>
<dbReference type="InterPro" id="IPR011990">
    <property type="entry name" value="TPR-like_helical_dom_sf"/>
</dbReference>
<dbReference type="PRINTS" id="PR01021">
    <property type="entry name" value="OMPADOMAIN"/>
</dbReference>
<gene>
    <name evidence="6" type="ORF">M23134_01293</name>
</gene>
<dbReference type="Pfam" id="PF07676">
    <property type="entry name" value="PD40"/>
    <property type="match status" value="2"/>
</dbReference>
<dbReference type="SUPFAM" id="SSF103088">
    <property type="entry name" value="OmpA-like"/>
    <property type="match status" value="1"/>
</dbReference>
<reference evidence="6 7" key="1">
    <citation type="submission" date="2007-01" db="EMBL/GenBank/DDBJ databases">
        <authorList>
            <person name="Haygood M."/>
            <person name="Podell S."/>
            <person name="Anderson C."/>
            <person name="Hopkinson B."/>
            <person name="Roe K."/>
            <person name="Barbeau K."/>
            <person name="Gaasterland T."/>
            <person name="Ferriera S."/>
            <person name="Johnson J."/>
            <person name="Kravitz S."/>
            <person name="Beeson K."/>
            <person name="Sutton G."/>
            <person name="Rogers Y.-H."/>
            <person name="Friedman R."/>
            <person name="Frazier M."/>
            <person name="Venter J.C."/>
        </authorList>
    </citation>
    <scope>NUCLEOTIDE SEQUENCE [LARGE SCALE GENOMIC DNA]</scope>
    <source>
        <strain evidence="6 7">ATCC 23134</strain>
    </source>
</reference>
<dbReference type="Gene3D" id="3.30.1330.60">
    <property type="entry name" value="OmpA-like domain"/>
    <property type="match status" value="1"/>
</dbReference>
<evidence type="ECO:0000313" key="7">
    <source>
        <dbReference type="Proteomes" id="UP000004095"/>
    </source>
</evidence>
<dbReference type="Pfam" id="PF00691">
    <property type="entry name" value="OmpA"/>
    <property type="match status" value="1"/>
</dbReference>
<dbReference type="eggNOG" id="COG2885">
    <property type="taxonomic scope" value="Bacteria"/>
</dbReference>
<dbReference type="Gene3D" id="1.25.40.10">
    <property type="entry name" value="Tetratricopeptide repeat domain"/>
    <property type="match status" value="1"/>
</dbReference>
<dbReference type="EMBL" id="AAWS01000097">
    <property type="protein sequence ID" value="EAY23917.1"/>
    <property type="molecule type" value="Genomic_DNA"/>
</dbReference>
<evidence type="ECO:0000256" key="2">
    <source>
        <dbReference type="ARBA" id="ARBA00023136"/>
    </source>
</evidence>
<dbReference type="InterPro" id="IPR036737">
    <property type="entry name" value="OmpA-like_sf"/>
</dbReference>
<dbReference type="SUPFAM" id="SSF82171">
    <property type="entry name" value="DPP6 N-terminal domain-like"/>
    <property type="match status" value="1"/>
</dbReference>
<evidence type="ECO:0000256" key="1">
    <source>
        <dbReference type="ARBA" id="ARBA00004442"/>
    </source>
</evidence>
<protein>
    <submittedName>
        <fullName evidence="6">Immunogenic 75 kDa protein PG4, putative</fullName>
    </submittedName>
</protein>
<dbReference type="SUPFAM" id="SSF48452">
    <property type="entry name" value="TPR-like"/>
    <property type="match status" value="1"/>
</dbReference>
<name>A2A0C5_MICM2</name>
<evidence type="ECO:0000313" key="6">
    <source>
        <dbReference type="EMBL" id="EAY23917.1"/>
    </source>
</evidence>
<dbReference type="GO" id="GO:0009279">
    <property type="term" value="C:cell outer membrane"/>
    <property type="evidence" value="ECO:0007669"/>
    <property type="project" value="UniProtKB-SubCell"/>
</dbReference>
<dbReference type="Proteomes" id="UP000004095">
    <property type="component" value="Unassembled WGS sequence"/>
</dbReference>
<dbReference type="InterPro" id="IPR050330">
    <property type="entry name" value="Bact_OuterMem_StrucFunc"/>
</dbReference>
<dbReference type="CDD" id="cd07185">
    <property type="entry name" value="OmpA_C-like"/>
    <property type="match status" value="1"/>
</dbReference>
<accession>A2A0C5</accession>
<evidence type="ECO:0000256" key="3">
    <source>
        <dbReference type="ARBA" id="ARBA00023237"/>
    </source>
</evidence>
<dbReference type="InterPro" id="IPR006665">
    <property type="entry name" value="OmpA-like"/>
</dbReference>
<comment type="subcellular location">
    <subcellularLocation>
        <location evidence="1">Cell outer membrane</location>
    </subcellularLocation>
</comment>
<proteinExistence type="predicted"/>
<keyword evidence="3" id="KW-0998">Cell outer membrane</keyword>
<dbReference type="AlphaFoldDB" id="A2A0C5"/>
<organism evidence="6 7">
    <name type="scientific">Microscilla marina ATCC 23134</name>
    <dbReference type="NCBI Taxonomy" id="313606"/>
    <lineage>
        <taxon>Bacteria</taxon>
        <taxon>Pseudomonadati</taxon>
        <taxon>Bacteroidota</taxon>
        <taxon>Cytophagia</taxon>
        <taxon>Cytophagales</taxon>
        <taxon>Microscillaceae</taxon>
        <taxon>Microscilla</taxon>
    </lineage>
</organism>
<comment type="caution">
    <text evidence="6">The sequence shown here is derived from an EMBL/GenBank/DDBJ whole genome shotgun (WGS) entry which is preliminary data.</text>
</comment>
<sequence>MWVQAQRTRLRKANVEFTKFNYKEAIKLYETYLAKNSSNKEAQENLAHSYRKVNDSKNAEKWYSVVVNHPNTNPTNKLYYAQALAMNGRYKESRKWYKIYAKEVGHDERGHVFEQTYKNLAQFYEDASKYEVRLAPFNSKKADFSPMFYRNGIVFCSSREPDEDKRKDKKEKHGWNGDRFLDLYYTRGGVTSPEPFHKDLNSRYHEGPLSFYNGENSVVFTRNNYYNGKFKKSKEGINKLKLYLATIVSDKFAEITEFPYNDDEYSVGHPTLSSDGTTLYFVSDMPGSLGGTDIFKSTLQAGQWGPPQNLGSSINTKGNEMFPFLDADNNLFFASNGHAGLGGLDIFLARNINGHFAPPENLGAPVNSSKDDFGFIMDTDKNEGYFSSNRDGGVGDDDIYYFKLHPCKIAAVVVDSVTGRMIDRAHLEIHEEDTKKQVIHVNASKYLFTLQTKIRTNYLITASKEGYVPKTIEITHQQLIDCKNQDRKIVDTIKIALGPPIIARKTGKPSRGGNILRTPPGRGWDSTKVIQVKTIYYDLDKYFIRPDAVKTLDELLVILYRNPKMRIGLSSHTDSRNTSKYNVQLSQRRSQSALQYLVSRGISPQRIIVDWFGETKLVTPCPDGVPCNETQHQLNRRTEVLVLEE</sequence>
<evidence type="ECO:0000259" key="5">
    <source>
        <dbReference type="PROSITE" id="PS51123"/>
    </source>
</evidence>
<dbReference type="PANTHER" id="PTHR30329:SF21">
    <property type="entry name" value="LIPOPROTEIN YIAD-RELATED"/>
    <property type="match status" value="1"/>
</dbReference>
<evidence type="ECO:0000256" key="4">
    <source>
        <dbReference type="PROSITE-ProRule" id="PRU00473"/>
    </source>
</evidence>
<dbReference type="InterPro" id="IPR006664">
    <property type="entry name" value="OMP_bac"/>
</dbReference>
<keyword evidence="2 4" id="KW-0472">Membrane</keyword>
<dbReference type="PROSITE" id="PS51123">
    <property type="entry name" value="OMPA_2"/>
    <property type="match status" value="1"/>
</dbReference>
<keyword evidence="7" id="KW-1185">Reference proteome</keyword>